<evidence type="ECO:0000313" key="4">
    <source>
        <dbReference type="Proteomes" id="UP000236497"/>
    </source>
</evidence>
<dbReference type="InterPro" id="IPR050166">
    <property type="entry name" value="ABC_transporter_ATP-bind"/>
</dbReference>
<name>A0A0H5SEC9_HERHM</name>
<dbReference type="GO" id="GO:0016887">
    <property type="term" value="F:ATP hydrolysis activity"/>
    <property type="evidence" value="ECO:0007669"/>
    <property type="project" value="InterPro"/>
</dbReference>
<dbReference type="OrthoDB" id="2067633at2"/>
<organism evidence="3 4">
    <name type="scientific">Herbinix hemicellulosilytica</name>
    <dbReference type="NCBI Taxonomy" id="1564487"/>
    <lineage>
        <taxon>Bacteria</taxon>
        <taxon>Bacillati</taxon>
        <taxon>Bacillota</taxon>
        <taxon>Clostridia</taxon>
        <taxon>Lachnospirales</taxon>
        <taxon>Lachnospiraceae</taxon>
        <taxon>Herbinix</taxon>
    </lineage>
</organism>
<evidence type="ECO:0000256" key="1">
    <source>
        <dbReference type="ARBA" id="ARBA00022448"/>
    </source>
</evidence>
<reference evidence="3 4" key="1">
    <citation type="submission" date="2015-06" db="EMBL/GenBank/DDBJ databases">
        <authorList>
            <person name="Wibberg Daniel"/>
        </authorList>
    </citation>
    <scope>NUCLEOTIDE SEQUENCE [LARGE SCALE GENOMIC DNA]</scope>
    <source>
        <strain evidence="3 4">T3/55T</strain>
    </source>
</reference>
<keyword evidence="4" id="KW-1185">Reference proteome</keyword>
<gene>
    <name evidence="3" type="ORF">HHT355_0569</name>
</gene>
<accession>A0A0H5SEC9</accession>
<dbReference type="InterPro" id="IPR003439">
    <property type="entry name" value="ABC_transporter-like_ATP-bd"/>
</dbReference>
<evidence type="ECO:0000259" key="2">
    <source>
        <dbReference type="Pfam" id="PF00005"/>
    </source>
</evidence>
<sequence length="53" mass="5697">MAFIRIENVKKSFRMGKVNVDALKGINLEINRGEFLAIAGASGSGKSTLLNLC</sequence>
<dbReference type="Pfam" id="PF00005">
    <property type="entry name" value="ABC_tran"/>
    <property type="match status" value="1"/>
</dbReference>
<dbReference type="Proteomes" id="UP000236497">
    <property type="component" value="Unassembled WGS sequence"/>
</dbReference>
<dbReference type="SUPFAM" id="SSF52540">
    <property type="entry name" value="P-loop containing nucleoside triphosphate hydrolases"/>
    <property type="match status" value="1"/>
</dbReference>
<dbReference type="RefSeq" id="WP_103201930.1">
    <property type="nucleotide sequence ID" value="NZ_CVTD020000008.1"/>
</dbReference>
<dbReference type="PANTHER" id="PTHR42788">
    <property type="entry name" value="TAURINE IMPORT ATP-BINDING PROTEIN-RELATED"/>
    <property type="match status" value="1"/>
</dbReference>
<dbReference type="AlphaFoldDB" id="A0A0H5SEC9"/>
<keyword evidence="1" id="KW-0813">Transport</keyword>
<dbReference type="EMBL" id="CVTD020000008">
    <property type="protein sequence ID" value="CRZ33774.1"/>
    <property type="molecule type" value="Genomic_DNA"/>
</dbReference>
<evidence type="ECO:0000313" key="3">
    <source>
        <dbReference type="EMBL" id="CRZ33774.1"/>
    </source>
</evidence>
<feature type="domain" description="ABC transporter" evidence="2">
    <location>
        <begin position="23"/>
        <end position="52"/>
    </location>
</feature>
<dbReference type="GO" id="GO:0005524">
    <property type="term" value="F:ATP binding"/>
    <property type="evidence" value="ECO:0007669"/>
    <property type="project" value="InterPro"/>
</dbReference>
<dbReference type="PANTHER" id="PTHR42788:SF13">
    <property type="entry name" value="ALIPHATIC SULFONATES IMPORT ATP-BINDING PROTEIN SSUB"/>
    <property type="match status" value="1"/>
</dbReference>
<protein>
    <recommendedName>
        <fullName evidence="2">ABC transporter domain-containing protein</fullName>
    </recommendedName>
</protein>
<proteinExistence type="predicted"/>
<dbReference type="InterPro" id="IPR027417">
    <property type="entry name" value="P-loop_NTPase"/>
</dbReference>
<dbReference type="Gene3D" id="3.40.50.300">
    <property type="entry name" value="P-loop containing nucleotide triphosphate hydrolases"/>
    <property type="match status" value="1"/>
</dbReference>